<name>U4L9T4_PYROM</name>
<dbReference type="AlphaFoldDB" id="U4L9T4"/>
<organism evidence="1 2">
    <name type="scientific">Pyronema omphalodes (strain CBS 100304)</name>
    <name type="common">Pyronema confluens</name>
    <dbReference type="NCBI Taxonomy" id="1076935"/>
    <lineage>
        <taxon>Eukaryota</taxon>
        <taxon>Fungi</taxon>
        <taxon>Dikarya</taxon>
        <taxon>Ascomycota</taxon>
        <taxon>Pezizomycotina</taxon>
        <taxon>Pezizomycetes</taxon>
        <taxon>Pezizales</taxon>
        <taxon>Pyronemataceae</taxon>
        <taxon>Pyronema</taxon>
    </lineage>
</organism>
<proteinExistence type="predicted"/>
<gene>
    <name evidence="1" type="ORF">PCON_01730</name>
</gene>
<dbReference type="OrthoDB" id="4347at2759"/>
<dbReference type="OMA" id="DLYGCHG"/>
<keyword evidence="2" id="KW-1185">Reference proteome</keyword>
<reference evidence="1 2" key="1">
    <citation type="journal article" date="2013" name="PLoS Genet.">
        <title>The genome and development-dependent transcriptomes of Pyronema confluens: a window into fungal evolution.</title>
        <authorList>
            <person name="Traeger S."/>
            <person name="Altegoer F."/>
            <person name="Freitag M."/>
            <person name="Gabaldon T."/>
            <person name="Kempken F."/>
            <person name="Kumar A."/>
            <person name="Marcet-Houben M."/>
            <person name="Poggeler S."/>
            <person name="Stajich J.E."/>
            <person name="Nowrousian M."/>
        </authorList>
    </citation>
    <scope>NUCLEOTIDE SEQUENCE [LARGE SCALE GENOMIC DNA]</scope>
    <source>
        <strain evidence="2">CBS 100304</strain>
        <tissue evidence="1">Vegetative mycelium</tissue>
    </source>
</reference>
<sequence length="338" mass="37554">MAISIRLPSESSTPPHYRYRQNFLSPRIWRRILPVVLVFFLLVESYRFLSTGSPAPPTQLLQDTGAITPSPGGASTAAAADLDLGPPLTQLKTLVIVACHAIWLGGPTAGKEENEWVLESYQRGRNEQIVWGRHIEAGVKAAQEDEGALLVFSGGETRPGVGPRMEGGSYFDLAVARGLIDAPLLNRTTTELAALDSYQNLLFSLLRFHELTGSYPEHITLISYAFKKARFVDSHLAAIKYPETKFTFIGIDPEGIAEEEMEKIKLGEGKTREMWGKDPYACHEGGLRGKRRHRNGGRRGWGYKDTVMEQTVRGLLGWCRSRGAKGQIWEGGMLPWME</sequence>
<dbReference type="PANTHER" id="PTHR28110">
    <property type="entry name" value="TRANSMEMBRANE PROTEIN"/>
    <property type="match status" value="1"/>
</dbReference>
<protein>
    <submittedName>
        <fullName evidence="1">Similar to Uncharacterized protein C57A10.07 acc. no. P87055</fullName>
    </submittedName>
</protein>
<accession>U4L9T4</accession>
<dbReference type="eggNOG" id="KOG4533">
    <property type="taxonomic scope" value="Eukaryota"/>
</dbReference>
<evidence type="ECO:0000313" key="2">
    <source>
        <dbReference type="Proteomes" id="UP000018144"/>
    </source>
</evidence>
<evidence type="ECO:0000313" key="1">
    <source>
        <dbReference type="EMBL" id="CCX15455.1"/>
    </source>
</evidence>
<dbReference type="Proteomes" id="UP000018144">
    <property type="component" value="Unassembled WGS sequence"/>
</dbReference>
<dbReference type="InterPro" id="IPR055323">
    <property type="entry name" value="C57A10.07/YOR238W"/>
</dbReference>
<dbReference type="GO" id="GO:0005737">
    <property type="term" value="C:cytoplasm"/>
    <property type="evidence" value="ECO:0007669"/>
    <property type="project" value="TreeGrafter"/>
</dbReference>
<dbReference type="EMBL" id="HF936168">
    <property type="protein sequence ID" value="CCX15455.1"/>
    <property type="molecule type" value="Genomic_DNA"/>
</dbReference>
<dbReference type="PANTHER" id="PTHR28110:SF1">
    <property type="entry name" value="TRANSMEMBRANE PROTEIN"/>
    <property type="match status" value="1"/>
</dbReference>